<reference evidence="1 2" key="1">
    <citation type="submission" date="2019-02" db="EMBL/GenBank/DDBJ databases">
        <title>Deep-cultivation of Planctomycetes and their phenomic and genomic characterization uncovers novel biology.</title>
        <authorList>
            <person name="Wiegand S."/>
            <person name="Jogler M."/>
            <person name="Boedeker C."/>
            <person name="Pinto D."/>
            <person name="Vollmers J."/>
            <person name="Rivas-Marin E."/>
            <person name="Kohn T."/>
            <person name="Peeters S.H."/>
            <person name="Heuer A."/>
            <person name="Rast P."/>
            <person name="Oberbeckmann S."/>
            <person name="Bunk B."/>
            <person name="Jeske O."/>
            <person name="Meyerdierks A."/>
            <person name="Storesund J.E."/>
            <person name="Kallscheuer N."/>
            <person name="Luecker S."/>
            <person name="Lage O.M."/>
            <person name="Pohl T."/>
            <person name="Merkel B.J."/>
            <person name="Hornburger P."/>
            <person name="Mueller R.-W."/>
            <person name="Bruemmer F."/>
            <person name="Labrenz M."/>
            <person name="Spormann A.M."/>
            <person name="Op den Camp H."/>
            <person name="Overmann J."/>
            <person name="Amann R."/>
            <person name="Jetten M.S.M."/>
            <person name="Mascher T."/>
            <person name="Medema M.H."/>
            <person name="Devos D.P."/>
            <person name="Kaster A.-K."/>
            <person name="Ovreas L."/>
            <person name="Rohde M."/>
            <person name="Galperin M.Y."/>
            <person name="Jogler C."/>
        </authorList>
    </citation>
    <scope>NUCLEOTIDE SEQUENCE [LARGE SCALE GENOMIC DNA]</scope>
    <source>
        <strain evidence="1 2">Pla85_3_4</strain>
    </source>
</reference>
<evidence type="ECO:0000313" key="1">
    <source>
        <dbReference type="EMBL" id="QDU98820.1"/>
    </source>
</evidence>
<evidence type="ECO:0000313" key="2">
    <source>
        <dbReference type="Proteomes" id="UP000317648"/>
    </source>
</evidence>
<name>A0A518E404_9BACT</name>
<keyword evidence="2" id="KW-1185">Reference proteome</keyword>
<organism evidence="1 2">
    <name type="scientific">Lignipirellula cremea</name>
    <dbReference type="NCBI Taxonomy" id="2528010"/>
    <lineage>
        <taxon>Bacteria</taxon>
        <taxon>Pseudomonadati</taxon>
        <taxon>Planctomycetota</taxon>
        <taxon>Planctomycetia</taxon>
        <taxon>Pirellulales</taxon>
        <taxon>Pirellulaceae</taxon>
        <taxon>Lignipirellula</taxon>
    </lineage>
</organism>
<proteinExistence type="predicted"/>
<protein>
    <submittedName>
        <fullName evidence="1">Uncharacterized protein</fullName>
    </submittedName>
</protein>
<sequence length="244" mass="27934">MLGRKSLRLKLLGLLCTDGYPQTRDDYCEKMFNAGIEIRAAQYRTFLDFYNAGDKNIGFVSTYDLRRRWYHPQLKIPAGERIARWALATQYGFDKQVEWKPPMLLDMEPREGALLLKLDTDASSASLDRLRVPVASRRNSTVNPRWTACRAVLWRETPGQIVSRCAPDQPNDLIVVFCWGQPVRATESNQINGIMPFILSDPDIRSSGNQKSYHLGMSSVRSPQQWIPTTCMLGEVHIRTRVNE</sequence>
<dbReference type="KEGG" id="lcre:Pla8534_67310"/>
<dbReference type="EMBL" id="CP036433">
    <property type="protein sequence ID" value="QDU98820.1"/>
    <property type="molecule type" value="Genomic_DNA"/>
</dbReference>
<dbReference type="Proteomes" id="UP000317648">
    <property type="component" value="Chromosome"/>
</dbReference>
<accession>A0A518E404</accession>
<gene>
    <name evidence="1" type="ORF">Pla8534_67310</name>
</gene>
<dbReference type="AlphaFoldDB" id="A0A518E404"/>